<dbReference type="SUPFAM" id="SSF52080">
    <property type="entry name" value="Ribosomal proteins L15p and L18e"/>
    <property type="match status" value="1"/>
</dbReference>
<dbReference type="InterPro" id="IPR001196">
    <property type="entry name" value="Ribosomal_uL15_CS"/>
</dbReference>
<keyword evidence="3 5" id="KW-0687">Ribonucleoprotein</keyword>
<dbReference type="GO" id="GO:0006412">
    <property type="term" value="P:translation"/>
    <property type="evidence" value="ECO:0007669"/>
    <property type="project" value="UniProtKB-UniRule"/>
</dbReference>
<evidence type="ECO:0000256" key="1">
    <source>
        <dbReference type="ARBA" id="ARBA00007320"/>
    </source>
</evidence>
<comment type="function">
    <text evidence="5">Binds to the 23S rRNA.</text>
</comment>
<dbReference type="Gene3D" id="4.10.990.10">
    <property type="match status" value="1"/>
</dbReference>
<name>A0A484IFZ4_9ARCH</name>
<evidence type="ECO:0000256" key="3">
    <source>
        <dbReference type="ARBA" id="ARBA00023274"/>
    </source>
</evidence>
<evidence type="ECO:0000313" key="9">
    <source>
        <dbReference type="EMBL" id="VFJ15080.1"/>
    </source>
</evidence>
<feature type="region of interest" description="Disordered" evidence="7">
    <location>
        <begin position="19"/>
        <end position="38"/>
    </location>
</feature>
<organism evidence="9 10">
    <name type="scientific">Candidatus Nitrosocosmicus franklandianus</name>
    <dbReference type="NCBI Taxonomy" id="1798806"/>
    <lineage>
        <taxon>Archaea</taxon>
        <taxon>Nitrososphaerota</taxon>
        <taxon>Nitrososphaeria</taxon>
        <taxon>Nitrososphaerales</taxon>
        <taxon>Nitrososphaeraceae</taxon>
        <taxon>Candidatus Nitrosocosmicus</taxon>
    </lineage>
</organism>
<dbReference type="GO" id="GO:0003735">
    <property type="term" value="F:structural constituent of ribosome"/>
    <property type="evidence" value="ECO:0007669"/>
    <property type="project" value="InterPro"/>
</dbReference>
<dbReference type="Proteomes" id="UP000294299">
    <property type="component" value="Chromosome NFRAN"/>
</dbReference>
<dbReference type="GO" id="GO:0022625">
    <property type="term" value="C:cytosolic large ribosomal subunit"/>
    <property type="evidence" value="ECO:0007669"/>
    <property type="project" value="TreeGrafter"/>
</dbReference>
<keyword evidence="5" id="KW-0699">rRNA-binding</keyword>
<keyword evidence="5" id="KW-0694">RNA-binding</keyword>
<dbReference type="EMBL" id="LR216287">
    <property type="protein sequence ID" value="VFJ15080.1"/>
    <property type="molecule type" value="Genomic_DNA"/>
</dbReference>
<dbReference type="Pfam" id="PF00828">
    <property type="entry name" value="Ribosomal_L27A"/>
    <property type="match status" value="1"/>
</dbReference>
<sequence>MATRLRKSRKQRGSRYCGWGQIGQHRASGSRGGVGGAGKHKHFYIRTLKEEPDHFGHEQFHALRHSDITKWVNISDLNELIKFSETDKEGKVILDLDKLRIEKVLGTGIINSTVTVKVRKISDSAKNKIIAAGGEVLVLDELNTE</sequence>
<dbReference type="PANTHER" id="PTHR11721:SF3">
    <property type="entry name" value="LARGE RIBOSOMAL SUBUNIT PROTEIN UL15"/>
    <property type="match status" value="1"/>
</dbReference>
<dbReference type="OrthoDB" id="9418at2157"/>
<dbReference type="InterPro" id="IPR021131">
    <property type="entry name" value="Ribosomal_uL15/eL18"/>
</dbReference>
<evidence type="ECO:0000256" key="5">
    <source>
        <dbReference type="HAMAP-Rule" id="MF_01341"/>
    </source>
</evidence>
<evidence type="ECO:0000256" key="4">
    <source>
        <dbReference type="ARBA" id="ARBA00035200"/>
    </source>
</evidence>
<dbReference type="KEGG" id="nfn:NFRAN_2757"/>
<dbReference type="HAMAP" id="MF_01341">
    <property type="entry name" value="Ribosomal_uL15"/>
    <property type="match status" value="1"/>
</dbReference>
<keyword evidence="2 5" id="KW-0689">Ribosomal protein</keyword>
<keyword evidence="10" id="KW-1185">Reference proteome</keyword>
<dbReference type="GO" id="GO:0019843">
    <property type="term" value="F:rRNA binding"/>
    <property type="evidence" value="ECO:0007669"/>
    <property type="project" value="UniProtKB-UniRule"/>
</dbReference>
<gene>
    <name evidence="9" type="primary">rpl</name>
    <name evidence="5" type="synonym">rpl15</name>
    <name evidence="9" type="ORF">NFRAN_2757</name>
</gene>
<accession>A0A484IFZ4</accession>
<evidence type="ECO:0000256" key="2">
    <source>
        <dbReference type="ARBA" id="ARBA00022980"/>
    </source>
</evidence>
<dbReference type="Gene3D" id="3.100.10.10">
    <property type="match status" value="1"/>
</dbReference>
<dbReference type="InterPro" id="IPR027386">
    <property type="entry name" value="Rbsml_uL15_N"/>
</dbReference>
<evidence type="ECO:0000256" key="7">
    <source>
        <dbReference type="SAM" id="MobiDB-lite"/>
    </source>
</evidence>
<dbReference type="AlphaFoldDB" id="A0A484IFZ4"/>
<comment type="similarity">
    <text evidence="1 5 6">Belongs to the universal ribosomal protein uL15 family.</text>
</comment>
<dbReference type="PROSITE" id="PS00475">
    <property type="entry name" value="RIBOSOMAL_L15"/>
    <property type="match status" value="1"/>
</dbReference>
<evidence type="ECO:0000313" key="10">
    <source>
        <dbReference type="Proteomes" id="UP000294299"/>
    </source>
</evidence>
<proteinExistence type="inferred from homology"/>
<dbReference type="PANTHER" id="PTHR11721">
    <property type="entry name" value="60S RIBOSOMAL PROTEIN L27A"/>
    <property type="match status" value="1"/>
</dbReference>
<evidence type="ECO:0000259" key="8">
    <source>
        <dbReference type="Pfam" id="PF00828"/>
    </source>
</evidence>
<feature type="domain" description="Large ribosomal subunit protein uL15/eL18" evidence="8">
    <location>
        <begin position="72"/>
        <end position="136"/>
    </location>
</feature>
<dbReference type="InterPro" id="IPR030878">
    <property type="entry name" value="Ribosomal_uL15"/>
</dbReference>
<evidence type="ECO:0000256" key="6">
    <source>
        <dbReference type="RuleBase" id="RU003888"/>
    </source>
</evidence>
<dbReference type="InterPro" id="IPR036227">
    <property type="entry name" value="Ribosomal_uL15/eL18_sf"/>
</dbReference>
<comment type="subunit">
    <text evidence="5">Part of the 50S ribosomal subunit.</text>
</comment>
<dbReference type="GeneID" id="39421900"/>
<reference evidence="9 10" key="1">
    <citation type="submission" date="2019-02" db="EMBL/GenBank/DDBJ databases">
        <authorList>
            <person name="Lehtovirta-Morley E L."/>
        </authorList>
    </citation>
    <scope>NUCLEOTIDE SEQUENCE [LARGE SCALE GENOMIC DNA]</scope>
    <source>
        <strain evidence="9">NFRAN1</strain>
    </source>
</reference>
<protein>
    <recommendedName>
        <fullName evidence="4 5">Large ribosomal subunit protein uL15</fullName>
    </recommendedName>
</protein>
<dbReference type="RefSeq" id="WP_134485107.1">
    <property type="nucleotide sequence ID" value="NZ_LR216287.1"/>
</dbReference>